<comment type="caution">
    <text evidence="2">The sequence shown here is derived from an EMBL/GenBank/DDBJ whole genome shotgun (WGS) entry which is preliminary data.</text>
</comment>
<organism evidence="2 3">
    <name type="scientific">Portunus trituberculatus</name>
    <name type="common">Swimming crab</name>
    <name type="synonym">Neptunus trituberculatus</name>
    <dbReference type="NCBI Taxonomy" id="210409"/>
    <lineage>
        <taxon>Eukaryota</taxon>
        <taxon>Metazoa</taxon>
        <taxon>Ecdysozoa</taxon>
        <taxon>Arthropoda</taxon>
        <taxon>Crustacea</taxon>
        <taxon>Multicrustacea</taxon>
        <taxon>Malacostraca</taxon>
        <taxon>Eumalacostraca</taxon>
        <taxon>Eucarida</taxon>
        <taxon>Decapoda</taxon>
        <taxon>Pleocyemata</taxon>
        <taxon>Brachyura</taxon>
        <taxon>Eubrachyura</taxon>
        <taxon>Portunoidea</taxon>
        <taxon>Portunidae</taxon>
        <taxon>Portuninae</taxon>
        <taxon>Portunus</taxon>
    </lineage>
</organism>
<dbReference type="AlphaFoldDB" id="A0A5B7JS51"/>
<evidence type="ECO:0000313" key="2">
    <source>
        <dbReference type="EMBL" id="MPC97395.1"/>
    </source>
</evidence>
<name>A0A5B7JS51_PORTR</name>
<sequence length="113" mass="12387">MIGGFSQTCQGPTRAELLPQRMLDTAQRRPVRREPRPSWCCVRPAGAGTDRSLMRSLTSSGHQVKARVAGDCSVAGCLADRLKRWVAAPCKMQSYMDGDTSRLVHLCIVNGEL</sequence>
<dbReference type="Proteomes" id="UP000324222">
    <property type="component" value="Unassembled WGS sequence"/>
</dbReference>
<evidence type="ECO:0000256" key="1">
    <source>
        <dbReference type="SAM" id="MobiDB-lite"/>
    </source>
</evidence>
<reference evidence="2 3" key="1">
    <citation type="submission" date="2019-05" db="EMBL/GenBank/DDBJ databases">
        <title>Another draft genome of Portunus trituberculatus and its Hox gene families provides insights of decapod evolution.</title>
        <authorList>
            <person name="Jeong J.-H."/>
            <person name="Song I."/>
            <person name="Kim S."/>
            <person name="Choi T."/>
            <person name="Kim D."/>
            <person name="Ryu S."/>
            <person name="Kim W."/>
        </authorList>
    </citation>
    <scope>NUCLEOTIDE SEQUENCE [LARGE SCALE GENOMIC DNA]</scope>
    <source>
        <tissue evidence="2">Muscle</tissue>
    </source>
</reference>
<proteinExistence type="predicted"/>
<feature type="region of interest" description="Disordered" evidence="1">
    <location>
        <begin position="17"/>
        <end position="37"/>
    </location>
</feature>
<accession>A0A5B7JS51</accession>
<gene>
    <name evidence="2" type="ORF">E2C01_092709</name>
</gene>
<keyword evidence="3" id="KW-1185">Reference proteome</keyword>
<protein>
    <submittedName>
        <fullName evidence="2">Uncharacterized protein</fullName>
    </submittedName>
</protein>
<dbReference type="EMBL" id="VSRR010109801">
    <property type="protein sequence ID" value="MPC97395.1"/>
    <property type="molecule type" value="Genomic_DNA"/>
</dbReference>
<evidence type="ECO:0000313" key="3">
    <source>
        <dbReference type="Proteomes" id="UP000324222"/>
    </source>
</evidence>